<dbReference type="Gene3D" id="3.10.50.40">
    <property type="match status" value="1"/>
</dbReference>
<reference evidence="9 10" key="1">
    <citation type="journal article" date="2015" name="Plant Cell">
        <title>Oil accumulation by the oleaginous diatom Fistulifera solaris as revealed by the genome and transcriptome.</title>
        <authorList>
            <person name="Tanaka T."/>
            <person name="Maeda Y."/>
            <person name="Veluchamy A."/>
            <person name="Tanaka M."/>
            <person name="Abida H."/>
            <person name="Marechal E."/>
            <person name="Bowler C."/>
            <person name="Muto M."/>
            <person name="Sunaga Y."/>
            <person name="Tanaka M."/>
            <person name="Yoshino T."/>
            <person name="Taniguchi T."/>
            <person name="Fukuda Y."/>
            <person name="Nemoto M."/>
            <person name="Matsumoto M."/>
            <person name="Wong P.S."/>
            <person name="Aburatani S."/>
            <person name="Fujibuchi W."/>
        </authorList>
    </citation>
    <scope>NUCLEOTIDE SEQUENCE [LARGE SCALE GENOMIC DNA]</scope>
    <source>
        <strain evidence="9 10">JPCC DA0580</strain>
    </source>
</reference>
<evidence type="ECO:0000256" key="7">
    <source>
        <dbReference type="ARBA" id="ARBA00048782"/>
    </source>
</evidence>
<keyword evidence="3" id="KW-0560">Oxidoreductase</keyword>
<dbReference type="GO" id="GO:0003755">
    <property type="term" value="F:peptidyl-prolyl cis-trans isomerase activity"/>
    <property type="evidence" value="ECO:0007669"/>
    <property type="project" value="InterPro"/>
</dbReference>
<evidence type="ECO:0000256" key="2">
    <source>
        <dbReference type="ARBA" id="ARBA00012502"/>
    </source>
</evidence>
<evidence type="ECO:0000256" key="4">
    <source>
        <dbReference type="ARBA" id="ARBA00030273"/>
    </source>
</evidence>
<dbReference type="SUPFAM" id="SSF55068">
    <property type="entry name" value="Peptide methionine sulfoxide reductase"/>
    <property type="match status" value="1"/>
</dbReference>
<dbReference type="PANTHER" id="PTHR42799:SF2">
    <property type="entry name" value="MITOCHONDRIAL PEPTIDE METHIONINE SULFOXIDE REDUCTASE"/>
    <property type="match status" value="1"/>
</dbReference>
<dbReference type="InterPro" id="IPR046357">
    <property type="entry name" value="PPIase_dom_sf"/>
</dbReference>
<gene>
    <name evidence="9" type="ORF">FisN_11Lh115</name>
</gene>
<comment type="similarity">
    <text evidence="1">Belongs to the MsrA Met sulfoxide reductase family.</text>
</comment>
<dbReference type="Pfam" id="PF01625">
    <property type="entry name" value="PMSR"/>
    <property type="match status" value="1"/>
</dbReference>
<dbReference type="PANTHER" id="PTHR42799">
    <property type="entry name" value="MITOCHONDRIAL PEPTIDE METHIONINE SULFOXIDE REDUCTASE"/>
    <property type="match status" value="1"/>
</dbReference>
<dbReference type="Gene3D" id="3.30.1060.10">
    <property type="entry name" value="Peptide methionine sulphoxide reductase MsrA"/>
    <property type="match status" value="1"/>
</dbReference>
<dbReference type="InterPro" id="IPR002569">
    <property type="entry name" value="Met_Sox_Rdtase_MsrA_dom"/>
</dbReference>
<evidence type="ECO:0000256" key="3">
    <source>
        <dbReference type="ARBA" id="ARBA00023002"/>
    </source>
</evidence>
<sequence length="341" mass="38163">MNKRIRSGDIVTIDLDLKPENGFVPEPLFDSSGRISLVVGWGNYLPGVHELLLGCRVGDNVRDVSIDAGYGERSDDLIFTVPRDQINKLMKNWKPGQQLVLSGAPVEVLSYDQNRVVIDANSPLAGSSYLCSFTVITVEKAFEKNPFQKRDDTVVILPAGRKTSTDEIALSKSCPDRYQVATFALGCFWGAELAFMRTPGVLSTRVGYSTGWQRKRETVLVVFDAETVSFGDLVEIALSRSWDAQDAFTNATLSQIAEKEDFGLVDLFGQDENSEVYANAIYYRNEKQLVTARKVLETARYKVDLLQARPFYDAAESDQQYLYKGGQSSRKNERIKIRCYG</sequence>
<dbReference type="GO" id="GO:0005737">
    <property type="term" value="C:cytoplasm"/>
    <property type="evidence" value="ECO:0007669"/>
    <property type="project" value="TreeGrafter"/>
</dbReference>
<evidence type="ECO:0000259" key="8">
    <source>
        <dbReference type="Pfam" id="PF01625"/>
    </source>
</evidence>
<comment type="catalytic activity">
    <reaction evidence="6">
        <text>L-methionyl-[protein] + [thioredoxin]-disulfide + H2O = L-methionyl-(S)-S-oxide-[protein] + [thioredoxin]-dithiol</text>
        <dbReference type="Rhea" id="RHEA:14217"/>
        <dbReference type="Rhea" id="RHEA-COMP:10698"/>
        <dbReference type="Rhea" id="RHEA-COMP:10700"/>
        <dbReference type="Rhea" id="RHEA-COMP:12313"/>
        <dbReference type="Rhea" id="RHEA-COMP:12315"/>
        <dbReference type="ChEBI" id="CHEBI:15377"/>
        <dbReference type="ChEBI" id="CHEBI:16044"/>
        <dbReference type="ChEBI" id="CHEBI:29950"/>
        <dbReference type="ChEBI" id="CHEBI:44120"/>
        <dbReference type="ChEBI" id="CHEBI:50058"/>
        <dbReference type="EC" id="1.8.4.11"/>
    </reaction>
</comment>
<keyword evidence="10" id="KW-1185">Reference proteome</keyword>
<comment type="caution">
    <text evidence="9">The sequence shown here is derived from an EMBL/GenBank/DDBJ whole genome shotgun (WGS) entry which is preliminary data.</text>
</comment>
<evidence type="ECO:0000256" key="6">
    <source>
        <dbReference type="ARBA" id="ARBA00047806"/>
    </source>
</evidence>
<evidence type="ECO:0000256" key="1">
    <source>
        <dbReference type="ARBA" id="ARBA00005591"/>
    </source>
</evidence>
<accession>A0A1Z5J7F0</accession>
<dbReference type="OrthoDB" id="77405at2759"/>
<comment type="catalytic activity">
    <reaction evidence="7">
        <text>[thioredoxin]-disulfide + L-methionine + H2O = L-methionine (S)-S-oxide + [thioredoxin]-dithiol</text>
        <dbReference type="Rhea" id="RHEA:19993"/>
        <dbReference type="Rhea" id="RHEA-COMP:10698"/>
        <dbReference type="Rhea" id="RHEA-COMP:10700"/>
        <dbReference type="ChEBI" id="CHEBI:15377"/>
        <dbReference type="ChEBI" id="CHEBI:29950"/>
        <dbReference type="ChEBI" id="CHEBI:50058"/>
        <dbReference type="ChEBI" id="CHEBI:57844"/>
        <dbReference type="ChEBI" id="CHEBI:58772"/>
        <dbReference type="EC" id="1.8.4.11"/>
    </reaction>
</comment>
<dbReference type="EMBL" id="BDSP01000013">
    <property type="protein sequence ID" value="GAX09900.1"/>
    <property type="molecule type" value="Genomic_DNA"/>
</dbReference>
<dbReference type="EC" id="1.8.4.11" evidence="2"/>
<dbReference type="InterPro" id="IPR036509">
    <property type="entry name" value="Met_Sox_Rdtase_MsrA_sf"/>
</dbReference>
<evidence type="ECO:0000313" key="10">
    <source>
        <dbReference type="Proteomes" id="UP000198406"/>
    </source>
</evidence>
<organism evidence="9 10">
    <name type="scientific">Fistulifera solaris</name>
    <name type="common">Oleaginous diatom</name>
    <dbReference type="NCBI Taxonomy" id="1519565"/>
    <lineage>
        <taxon>Eukaryota</taxon>
        <taxon>Sar</taxon>
        <taxon>Stramenopiles</taxon>
        <taxon>Ochrophyta</taxon>
        <taxon>Bacillariophyta</taxon>
        <taxon>Bacillariophyceae</taxon>
        <taxon>Bacillariophycidae</taxon>
        <taxon>Naviculales</taxon>
        <taxon>Naviculaceae</taxon>
        <taxon>Fistulifera</taxon>
    </lineage>
</organism>
<name>A0A1Z5J7F0_FISSO</name>
<proteinExistence type="inferred from homology"/>
<evidence type="ECO:0000256" key="5">
    <source>
        <dbReference type="ARBA" id="ARBA00030643"/>
    </source>
</evidence>
<feature type="domain" description="Peptide methionine sulphoxide reductase MsrA" evidence="8">
    <location>
        <begin position="181"/>
        <end position="325"/>
    </location>
</feature>
<dbReference type="AlphaFoldDB" id="A0A1Z5J7F0"/>
<evidence type="ECO:0000313" key="9">
    <source>
        <dbReference type="EMBL" id="GAX09900.1"/>
    </source>
</evidence>
<protein>
    <recommendedName>
        <fullName evidence="2">peptide-methionine (S)-S-oxide reductase</fullName>
        <ecNumber evidence="2">1.8.4.11</ecNumber>
    </recommendedName>
    <alternativeName>
        <fullName evidence="5">Peptide-methionine (S)-S-oxide reductase</fullName>
    </alternativeName>
    <alternativeName>
        <fullName evidence="4">Protein-methionine-S-oxide reductase</fullName>
    </alternativeName>
</protein>
<dbReference type="InterPro" id="IPR050162">
    <property type="entry name" value="MsrA_MetSO_reductase"/>
</dbReference>
<dbReference type="GO" id="GO:0008113">
    <property type="term" value="F:peptide-methionine (S)-S-oxide reductase activity"/>
    <property type="evidence" value="ECO:0007669"/>
    <property type="project" value="UniProtKB-EC"/>
</dbReference>
<dbReference type="Proteomes" id="UP000198406">
    <property type="component" value="Unassembled WGS sequence"/>
</dbReference>
<dbReference type="InParanoid" id="A0A1Z5J7F0"/>
<dbReference type="GO" id="GO:0034599">
    <property type="term" value="P:cellular response to oxidative stress"/>
    <property type="evidence" value="ECO:0007669"/>
    <property type="project" value="TreeGrafter"/>
</dbReference>
<dbReference type="SUPFAM" id="SSF54534">
    <property type="entry name" value="FKBP-like"/>
    <property type="match status" value="1"/>
</dbReference>